<gene>
    <name evidence="2" type="ORF">BFF78_04185</name>
</gene>
<dbReference type="AlphaFoldDB" id="A0A1D7Y452"/>
<dbReference type="SUPFAM" id="SSF53474">
    <property type="entry name" value="alpha/beta-Hydrolases"/>
    <property type="match status" value="1"/>
</dbReference>
<evidence type="ECO:0008006" key="4">
    <source>
        <dbReference type="Google" id="ProtNLM"/>
    </source>
</evidence>
<feature type="transmembrane region" description="Helical" evidence="1">
    <location>
        <begin position="6"/>
        <end position="27"/>
    </location>
</feature>
<evidence type="ECO:0000313" key="2">
    <source>
        <dbReference type="EMBL" id="AOR30358.1"/>
    </source>
</evidence>
<keyword evidence="1" id="KW-0812">Transmembrane</keyword>
<dbReference type="PANTHER" id="PTHR48098:SF1">
    <property type="entry name" value="DIACYLGLYCEROL ACYLTRANSFERASE_MYCOLYLTRANSFERASE AG85A"/>
    <property type="match status" value="1"/>
</dbReference>
<dbReference type="KEGG" id="spun:BFF78_04185"/>
<dbReference type="InterPro" id="IPR029058">
    <property type="entry name" value="AB_hydrolase_fold"/>
</dbReference>
<dbReference type="Pfam" id="PF00756">
    <property type="entry name" value="Esterase"/>
    <property type="match status" value="1"/>
</dbReference>
<dbReference type="EMBL" id="CP017248">
    <property type="protein sequence ID" value="AOR30358.1"/>
    <property type="molecule type" value="Genomic_DNA"/>
</dbReference>
<organism evidence="2 3">
    <name type="scientific">Streptomyces fodineus</name>
    <dbReference type="NCBI Taxonomy" id="1904616"/>
    <lineage>
        <taxon>Bacteria</taxon>
        <taxon>Bacillati</taxon>
        <taxon>Actinomycetota</taxon>
        <taxon>Actinomycetes</taxon>
        <taxon>Kitasatosporales</taxon>
        <taxon>Streptomycetaceae</taxon>
        <taxon>Streptomyces</taxon>
    </lineage>
</organism>
<dbReference type="InterPro" id="IPR050583">
    <property type="entry name" value="Mycobacterial_A85_antigen"/>
</dbReference>
<name>A0A1D7Y452_9ACTN</name>
<keyword evidence="1" id="KW-0472">Membrane</keyword>
<protein>
    <recommendedName>
        <fullName evidence="4">Esterase</fullName>
    </recommendedName>
</protein>
<sequence length="351" mass="37989">MSLTGTAFFVVLIAATAVCVVGTMVLWSVVRGPRPVRWLLRFLMIGLCQLTAISVVATWINNDYGLYASWDDLLGRNSGAVAMPGPPADRAKFTHTDTGLLESYFRGRHSALSGQVIVWTPPEYNQPRYRHTRFPVVLLLHGVPGGPASWLEHGGMPEAFERLVAARTSHPFILAMPVVDPGGIDTDCTDQPGRKVATWMAVDVPDLLSHKFRTVPGAKGWGLMGFSTGGFCAARLPLAYPKVFAAGAALDPDPLTGDEGVIGDPQVRERTSPTYMVRHTKASVGLFLATSAEDRLSPPHYIEQFTRAAAGTGVRTQTLVLPTGGHNYNTWTRLYPAAFSFLSRNTSAPKG</sequence>
<proteinExistence type="predicted"/>
<evidence type="ECO:0000313" key="3">
    <source>
        <dbReference type="Proteomes" id="UP000094960"/>
    </source>
</evidence>
<evidence type="ECO:0000256" key="1">
    <source>
        <dbReference type="SAM" id="Phobius"/>
    </source>
</evidence>
<dbReference type="InterPro" id="IPR000801">
    <property type="entry name" value="Esterase-like"/>
</dbReference>
<dbReference type="Gene3D" id="3.40.50.1820">
    <property type="entry name" value="alpha/beta hydrolase"/>
    <property type="match status" value="1"/>
</dbReference>
<keyword evidence="1" id="KW-1133">Transmembrane helix</keyword>
<keyword evidence="3" id="KW-1185">Reference proteome</keyword>
<reference evidence="3" key="1">
    <citation type="submission" date="2016-09" db="EMBL/GenBank/DDBJ databases">
        <title>Streptomyces puniciscabiei strain:TW1S1 Genome sequencing and assembly.</title>
        <authorList>
            <person name="Kim M.-K."/>
            <person name="Kim S.B."/>
        </authorList>
    </citation>
    <scope>NUCLEOTIDE SEQUENCE [LARGE SCALE GENOMIC DNA]</scope>
    <source>
        <strain evidence="3">TW1S1</strain>
    </source>
</reference>
<feature type="transmembrane region" description="Helical" evidence="1">
    <location>
        <begin position="39"/>
        <end position="60"/>
    </location>
</feature>
<dbReference type="PANTHER" id="PTHR48098">
    <property type="entry name" value="ENTEROCHELIN ESTERASE-RELATED"/>
    <property type="match status" value="1"/>
</dbReference>
<dbReference type="Proteomes" id="UP000094960">
    <property type="component" value="Chromosome"/>
</dbReference>
<accession>A0A1D7Y452</accession>
<dbReference type="GO" id="GO:0016747">
    <property type="term" value="F:acyltransferase activity, transferring groups other than amino-acyl groups"/>
    <property type="evidence" value="ECO:0007669"/>
    <property type="project" value="TreeGrafter"/>
</dbReference>